<dbReference type="GO" id="GO:0006260">
    <property type="term" value="P:DNA replication"/>
    <property type="evidence" value="ECO:0007669"/>
    <property type="project" value="UniProtKB-UniRule"/>
</dbReference>
<evidence type="ECO:0000259" key="14">
    <source>
        <dbReference type="Pfam" id="PF02463"/>
    </source>
</evidence>
<keyword evidence="16" id="KW-1185">Reference proteome</keyword>
<dbReference type="PANTHER" id="PTHR32182">
    <property type="entry name" value="DNA REPLICATION AND REPAIR PROTEIN RECF"/>
    <property type="match status" value="1"/>
</dbReference>
<evidence type="ECO:0000256" key="12">
    <source>
        <dbReference type="ARBA" id="ARBA00025401"/>
    </source>
</evidence>
<evidence type="ECO:0000256" key="3">
    <source>
        <dbReference type="ARBA" id="ARBA00020170"/>
    </source>
</evidence>
<evidence type="ECO:0000256" key="2">
    <source>
        <dbReference type="ARBA" id="ARBA00008016"/>
    </source>
</evidence>
<evidence type="ECO:0000313" key="16">
    <source>
        <dbReference type="Proteomes" id="UP000487882"/>
    </source>
</evidence>
<evidence type="ECO:0000256" key="8">
    <source>
        <dbReference type="ARBA" id="ARBA00022840"/>
    </source>
</evidence>
<dbReference type="HAMAP" id="MF_00365">
    <property type="entry name" value="RecF"/>
    <property type="match status" value="1"/>
</dbReference>
<evidence type="ECO:0000256" key="13">
    <source>
        <dbReference type="HAMAP-Rule" id="MF_00365"/>
    </source>
</evidence>
<sequence>MITVSRLVLDHFRSWTHCMFDFTPGVNILQGANGLGKTNIVEALEVLSTGSSHRASSSLPLVQRGFQTATIRANIEEQKSNNEDSTTTFELTIRARGANRARINGGASIYMRDIIGKIPFIAFTPDDQRLVWGDPAVRRHFIDQTAAVLVRGYAQRLQQFTHIAKQRAALLKQLGSQDGDVQRDAALSGLEIWTGQFIDIGSQITRDRNHMIELLNTFSVRSSVN</sequence>
<feature type="domain" description="RecF/RecN/SMC N-terminal" evidence="14">
    <location>
        <begin position="4"/>
        <end position="107"/>
    </location>
</feature>
<dbReference type="GO" id="GO:0000731">
    <property type="term" value="P:DNA synthesis involved in DNA repair"/>
    <property type="evidence" value="ECO:0007669"/>
    <property type="project" value="TreeGrafter"/>
</dbReference>
<dbReference type="PANTHER" id="PTHR32182:SF0">
    <property type="entry name" value="DNA REPLICATION AND REPAIR PROTEIN RECF"/>
    <property type="match status" value="1"/>
</dbReference>
<protein>
    <recommendedName>
        <fullName evidence="3 13">DNA replication and repair protein RecF</fullName>
    </recommendedName>
</protein>
<dbReference type="GO" id="GO:0006302">
    <property type="term" value="P:double-strand break repair"/>
    <property type="evidence" value="ECO:0007669"/>
    <property type="project" value="TreeGrafter"/>
</dbReference>
<comment type="caution">
    <text evidence="15">The sequence shown here is derived from an EMBL/GenBank/DDBJ whole genome shotgun (WGS) entry which is preliminary data.</text>
</comment>
<keyword evidence="11 13" id="KW-0742">SOS response</keyword>
<evidence type="ECO:0000256" key="7">
    <source>
        <dbReference type="ARBA" id="ARBA00022763"/>
    </source>
</evidence>
<feature type="binding site" evidence="13">
    <location>
        <begin position="31"/>
        <end position="38"/>
    </location>
    <ligand>
        <name>ATP</name>
        <dbReference type="ChEBI" id="CHEBI:30616"/>
    </ligand>
</feature>
<evidence type="ECO:0000256" key="11">
    <source>
        <dbReference type="ARBA" id="ARBA00023236"/>
    </source>
</evidence>
<evidence type="ECO:0000256" key="6">
    <source>
        <dbReference type="ARBA" id="ARBA00022741"/>
    </source>
</evidence>
<accession>A0A7K1J3N2</accession>
<keyword evidence="6 13" id="KW-0547">Nucleotide-binding</keyword>
<comment type="similarity">
    <text evidence="2 13">Belongs to the RecF family.</text>
</comment>
<keyword evidence="5 13" id="KW-0235">DNA replication</keyword>
<dbReference type="GO" id="GO:0005524">
    <property type="term" value="F:ATP binding"/>
    <property type="evidence" value="ECO:0007669"/>
    <property type="project" value="UniProtKB-UniRule"/>
</dbReference>
<keyword evidence="7 13" id="KW-0227">DNA damage</keyword>
<dbReference type="PROSITE" id="PS00617">
    <property type="entry name" value="RECF_1"/>
    <property type="match status" value="1"/>
</dbReference>
<evidence type="ECO:0000256" key="9">
    <source>
        <dbReference type="ARBA" id="ARBA00023125"/>
    </source>
</evidence>
<reference evidence="15 16" key="1">
    <citation type="submission" date="2019-09" db="EMBL/GenBank/DDBJ databases">
        <title>Bifidobacterium canis sp. nov., isolated from the digestive tract of German Shepherd dog puppy.</title>
        <authorList>
            <person name="Bunesova V."/>
        </authorList>
    </citation>
    <scope>NUCLEOTIDE SEQUENCE [LARGE SCALE GENOMIC DNA]</scope>
    <source>
        <strain evidence="15 16">GSD1FS</strain>
    </source>
</reference>
<dbReference type="InterPro" id="IPR001238">
    <property type="entry name" value="DNA-binding_RecF"/>
</dbReference>
<comment type="subcellular location">
    <subcellularLocation>
        <location evidence="1 13">Cytoplasm</location>
    </subcellularLocation>
</comment>
<keyword evidence="9 13" id="KW-0238">DNA-binding</keyword>
<dbReference type="Pfam" id="PF02463">
    <property type="entry name" value="SMC_N"/>
    <property type="match status" value="1"/>
</dbReference>
<name>A0A7K1J3N2_9BIFI</name>
<comment type="function">
    <text evidence="12 13">The RecF protein is involved in DNA metabolism; it is required for DNA replication and normal SOS inducibility. RecF binds preferentially to single-stranded, linear DNA. It also seems to bind ATP.</text>
</comment>
<organism evidence="15 16">
    <name type="scientific">Bifidobacterium canis</name>
    <dbReference type="NCBI Taxonomy" id="2610880"/>
    <lineage>
        <taxon>Bacteria</taxon>
        <taxon>Bacillati</taxon>
        <taxon>Actinomycetota</taxon>
        <taxon>Actinomycetes</taxon>
        <taxon>Bifidobacteriales</taxon>
        <taxon>Bifidobacteriaceae</taxon>
        <taxon>Bifidobacterium</taxon>
    </lineage>
</organism>
<dbReference type="EMBL" id="WNLP01000002">
    <property type="protein sequence ID" value="MUH59244.1"/>
    <property type="molecule type" value="Genomic_DNA"/>
</dbReference>
<evidence type="ECO:0000256" key="10">
    <source>
        <dbReference type="ARBA" id="ARBA00023204"/>
    </source>
</evidence>
<keyword evidence="4 13" id="KW-0963">Cytoplasm</keyword>
<gene>
    <name evidence="13" type="primary">recF</name>
    <name evidence="15" type="ORF">GSD1FS_0561</name>
</gene>
<evidence type="ECO:0000256" key="5">
    <source>
        <dbReference type="ARBA" id="ARBA00022705"/>
    </source>
</evidence>
<dbReference type="InterPro" id="IPR003395">
    <property type="entry name" value="RecF/RecN/SMC_N"/>
</dbReference>
<dbReference type="GO" id="GO:0009432">
    <property type="term" value="P:SOS response"/>
    <property type="evidence" value="ECO:0007669"/>
    <property type="project" value="UniProtKB-UniRule"/>
</dbReference>
<dbReference type="Gene3D" id="1.20.1050.90">
    <property type="entry name" value="RecF/RecN/SMC, N-terminal domain"/>
    <property type="match status" value="1"/>
</dbReference>
<dbReference type="Proteomes" id="UP000487882">
    <property type="component" value="Unassembled WGS sequence"/>
</dbReference>
<evidence type="ECO:0000256" key="4">
    <source>
        <dbReference type="ARBA" id="ARBA00022490"/>
    </source>
</evidence>
<dbReference type="InterPro" id="IPR042174">
    <property type="entry name" value="RecF_2"/>
</dbReference>
<keyword evidence="8 13" id="KW-0067">ATP-binding</keyword>
<keyword evidence="10 13" id="KW-0234">DNA repair</keyword>
<dbReference type="GO" id="GO:0003697">
    <property type="term" value="F:single-stranded DNA binding"/>
    <property type="evidence" value="ECO:0007669"/>
    <property type="project" value="UniProtKB-UniRule"/>
</dbReference>
<dbReference type="AlphaFoldDB" id="A0A7K1J3N2"/>
<dbReference type="InterPro" id="IPR027417">
    <property type="entry name" value="P-loop_NTPase"/>
</dbReference>
<dbReference type="Gene3D" id="3.40.50.300">
    <property type="entry name" value="P-loop containing nucleotide triphosphate hydrolases"/>
    <property type="match status" value="1"/>
</dbReference>
<dbReference type="InterPro" id="IPR018078">
    <property type="entry name" value="DNA-binding_RecF_CS"/>
</dbReference>
<dbReference type="GO" id="GO:0005737">
    <property type="term" value="C:cytoplasm"/>
    <property type="evidence" value="ECO:0007669"/>
    <property type="project" value="UniProtKB-SubCell"/>
</dbReference>
<evidence type="ECO:0000256" key="1">
    <source>
        <dbReference type="ARBA" id="ARBA00004496"/>
    </source>
</evidence>
<evidence type="ECO:0000313" key="15">
    <source>
        <dbReference type="EMBL" id="MUH59244.1"/>
    </source>
</evidence>
<proteinExistence type="inferred from homology"/>
<dbReference type="SUPFAM" id="SSF52540">
    <property type="entry name" value="P-loop containing nucleoside triphosphate hydrolases"/>
    <property type="match status" value="1"/>
</dbReference>